<dbReference type="GO" id="GO:0046983">
    <property type="term" value="F:protein dimerization activity"/>
    <property type="evidence" value="ECO:0007669"/>
    <property type="project" value="InterPro"/>
</dbReference>
<feature type="region of interest" description="Disordered" evidence="2">
    <location>
        <begin position="1"/>
        <end position="77"/>
    </location>
</feature>
<protein>
    <recommendedName>
        <fullName evidence="3">BHLH domain-containing protein</fullName>
    </recommendedName>
</protein>
<feature type="compositionally biased region" description="Polar residues" evidence="2">
    <location>
        <begin position="24"/>
        <end position="39"/>
    </location>
</feature>
<dbReference type="InterPro" id="IPR036638">
    <property type="entry name" value="HLH_DNA-bd_sf"/>
</dbReference>
<evidence type="ECO:0000313" key="4">
    <source>
        <dbReference type="EMBL" id="KAJ7390895.1"/>
    </source>
</evidence>
<dbReference type="EMBL" id="MU825409">
    <property type="protein sequence ID" value="KAJ7390895.1"/>
    <property type="molecule type" value="Genomic_DNA"/>
</dbReference>
<dbReference type="PRINTS" id="PR00044">
    <property type="entry name" value="LEUZIPPRMYC"/>
</dbReference>
<dbReference type="OrthoDB" id="5964374at2759"/>
<dbReference type="InterPro" id="IPR050433">
    <property type="entry name" value="Myc_transcription_factors"/>
</dbReference>
<accession>A0A9X0A0T0</accession>
<organism evidence="4 5">
    <name type="scientific">Desmophyllum pertusum</name>
    <dbReference type="NCBI Taxonomy" id="174260"/>
    <lineage>
        <taxon>Eukaryota</taxon>
        <taxon>Metazoa</taxon>
        <taxon>Cnidaria</taxon>
        <taxon>Anthozoa</taxon>
        <taxon>Hexacorallia</taxon>
        <taxon>Scleractinia</taxon>
        <taxon>Caryophylliina</taxon>
        <taxon>Caryophylliidae</taxon>
        <taxon>Desmophyllum</taxon>
    </lineage>
</organism>
<gene>
    <name evidence="4" type="ORF">OS493_020915</name>
</gene>
<dbReference type="GO" id="GO:0003677">
    <property type="term" value="F:DNA binding"/>
    <property type="evidence" value="ECO:0007669"/>
    <property type="project" value="UniProtKB-KW"/>
</dbReference>
<dbReference type="SUPFAM" id="SSF47459">
    <property type="entry name" value="HLH, helix-loop-helix DNA-binding domain"/>
    <property type="match status" value="1"/>
</dbReference>
<dbReference type="AlphaFoldDB" id="A0A9X0A0T0"/>
<evidence type="ECO:0000259" key="3">
    <source>
        <dbReference type="PROSITE" id="PS50888"/>
    </source>
</evidence>
<evidence type="ECO:0000313" key="5">
    <source>
        <dbReference type="Proteomes" id="UP001163046"/>
    </source>
</evidence>
<dbReference type="PANTHER" id="PTHR45851">
    <property type="entry name" value="MYC PROTO-ONCOGENE"/>
    <property type="match status" value="1"/>
</dbReference>
<dbReference type="Proteomes" id="UP001163046">
    <property type="component" value="Unassembled WGS sequence"/>
</dbReference>
<sequence length="149" mass="17260">MEEDEDEIDVVSVTGDKTEEKRTSLNPDTTSEAGRTVNTPPRKLRFRKSSSESSEQENEDGNTRISHNDLERKRRNDLRHRFQSLRKSIPSLEETGRAAKITILRRASELIPSLQNEEERLLAMKDDEKKRNAALLNTLMKLTKNNNRR</sequence>
<evidence type="ECO:0000256" key="2">
    <source>
        <dbReference type="SAM" id="MobiDB-lite"/>
    </source>
</evidence>
<keyword evidence="5" id="KW-1185">Reference proteome</keyword>
<dbReference type="GO" id="GO:0003700">
    <property type="term" value="F:DNA-binding transcription factor activity"/>
    <property type="evidence" value="ECO:0007669"/>
    <property type="project" value="InterPro"/>
</dbReference>
<dbReference type="FunFam" id="4.10.280.10:FF:000019">
    <property type="entry name" value="Myc proto-oncogene protein"/>
    <property type="match status" value="1"/>
</dbReference>
<dbReference type="InterPro" id="IPR011598">
    <property type="entry name" value="bHLH_dom"/>
</dbReference>
<dbReference type="InterPro" id="IPR002418">
    <property type="entry name" value="Tscrpt_reg_Myc"/>
</dbReference>
<keyword evidence="1" id="KW-0238">DNA-binding</keyword>
<reference evidence="4" key="1">
    <citation type="submission" date="2023-01" db="EMBL/GenBank/DDBJ databases">
        <title>Genome assembly of the deep-sea coral Lophelia pertusa.</title>
        <authorList>
            <person name="Herrera S."/>
            <person name="Cordes E."/>
        </authorList>
    </citation>
    <scope>NUCLEOTIDE SEQUENCE</scope>
    <source>
        <strain evidence="4">USNM1676648</strain>
        <tissue evidence="4">Polyp</tissue>
    </source>
</reference>
<dbReference type="Gene3D" id="4.10.280.10">
    <property type="entry name" value="Helix-loop-helix DNA-binding domain"/>
    <property type="match status" value="1"/>
</dbReference>
<dbReference type="SMART" id="SM00353">
    <property type="entry name" value="HLH"/>
    <property type="match status" value="1"/>
</dbReference>
<dbReference type="Pfam" id="PF00010">
    <property type="entry name" value="HLH"/>
    <property type="match status" value="1"/>
</dbReference>
<evidence type="ECO:0000256" key="1">
    <source>
        <dbReference type="ARBA" id="ARBA00023125"/>
    </source>
</evidence>
<dbReference type="PROSITE" id="PS50888">
    <property type="entry name" value="BHLH"/>
    <property type="match status" value="1"/>
</dbReference>
<proteinExistence type="predicted"/>
<feature type="domain" description="BHLH" evidence="3">
    <location>
        <begin position="62"/>
        <end position="114"/>
    </location>
</feature>
<comment type="caution">
    <text evidence="4">The sequence shown here is derived from an EMBL/GenBank/DDBJ whole genome shotgun (WGS) entry which is preliminary data.</text>
</comment>
<name>A0A9X0A0T0_9CNID</name>